<organism evidence="1 2">
    <name type="scientific">Cardiocondyla obscurior</name>
    <dbReference type="NCBI Taxonomy" id="286306"/>
    <lineage>
        <taxon>Eukaryota</taxon>
        <taxon>Metazoa</taxon>
        <taxon>Ecdysozoa</taxon>
        <taxon>Arthropoda</taxon>
        <taxon>Hexapoda</taxon>
        <taxon>Insecta</taxon>
        <taxon>Pterygota</taxon>
        <taxon>Neoptera</taxon>
        <taxon>Endopterygota</taxon>
        <taxon>Hymenoptera</taxon>
        <taxon>Apocrita</taxon>
        <taxon>Aculeata</taxon>
        <taxon>Formicoidea</taxon>
        <taxon>Formicidae</taxon>
        <taxon>Myrmicinae</taxon>
        <taxon>Cardiocondyla</taxon>
    </lineage>
</organism>
<comment type="caution">
    <text evidence="1">The sequence shown here is derived from an EMBL/GenBank/DDBJ whole genome shotgun (WGS) entry which is preliminary data.</text>
</comment>
<dbReference type="Proteomes" id="UP001430953">
    <property type="component" value="Unassembled WGS sequence"/>
</dbReference>
<keyword evidence="2" id="KW-1185">Reference proteome</keyword>
<accession>A0AAW2GDK3</accession>
<proteinExistence type="predicted"/>
<name>A0AAW2GDK3_9HYME</name>
<reference evidence="1 2" key="1">
    <citation type="submission" date="2023-03" db="EMBL/GenBank/DDBJ databases">
        <title>High recombination rates correlate with genetic variation in Cardiocondyla obscurior ants.</title>
        <authorList>
            <person name="Errbii M."/>
        </authorList>
    </citation>
    <scope>NUCLEOTIDE SEQUENCE [LARGE SCALE GENOMIC DNA]</scope>
    <source>
        <strain evidence="1">Alpha-2009</strain>
        <tissue evidence="1">Whole body</tissue>
    </source>
</reference>
<dbReference type="AlphaFoldDB" id="A0AAW2GDK3"/>
<sequence>MDTLFPVKVVKIVPRRTGPFECAEGTLSRFIIVSSRIRSQDPRSRYSTSAVLVGKMHSAARINVIEKSRAALGSGEWMPEANTKNTRISSVHSMFTGC</sequence>
<evidence type="ECO:0000313" key="2">
    <source>
        <dbReference type="Proteomes" id="UP001430953"/>
    </source>
</evidence>
<evidence type="ECO:0000313" key="1">
    <source>
        <dbReference type="EMBL" id="KAL0125620.1"/>
    </source>
</evidence>
<gene>
    <name evidence="1" type="ORF">PUN28_004602</name>
</gene>
<dbReference type="EMBL" id="JADYXP020000004">
    <property type="protein sequence ID" value="KAL0125620.1"/>
    <property type="molecule type" value="Genomic_DNA"/>
</dbReference>
<protein>
    <submittedName>
        <fullName evidence="1">Uncharacterized protein</fullName>
    </submittedName>
</protein>